<keyword evidence="1" id="KW-0472">Membrane</keyword>
<sequence>METHEIKHVGVFSVAKFCAAISLIFSLISAAFSAIFLYFGINMVDAYTTTLTLSGGLATLAFTMLIIAVTGIIVGFISGAIAAFVYNIAAGIFGGIKVDLD</sequence>
<evidence type="ECO:0000313" key="4">
    <source>
        <dbReference type="Proteomes" id="UP001283212"/>
    </source>
</evidence>
<organism evidence="3 4">
    <name type="scientific">Methanorbis rubei</name>
    <dbReference type="NCBI Taxonomy" id="3028300"/>
    <lineage>
        <taxon>Archaea</taxon>
        <taxon>Methanobacteriati</taxon>
        <taxon>Methanobacteriota</taxon>
        <taxon>Stenosarchaea group</taxon>
        <taxon>Methanomicrobia</taxon>
        <taxon>Methanomicrobiales</taxon>
        <taxon>Methanocorpusculaceae</taxon>
        <taxon>Methanorbis</taxon>
    </lineage>
</organism>
<reference evidence="3 4" key="1">
    <citation type="submission" date="2023-06" db="EMBL/GenBank/DDBJ databases">
        <title>Genome sequence of Methancorpusculaceae sp. Cs1.</title>
        <authorList>
            <person name="Protasov E."/>
            <person name="Platt K."/>
            <person name="Poehlein A."/>
            <person name="Daniel R."/>
            <person name="Brune A."/>
        </authorList>
    </citation>
    <scope>NUCLEOTIDE SEQUENCE [LARGE SCALE GENOMIC DNA]</scope>
    <source>
        <strain evidence="3 4">Cs1</strain>
    </source>
</reference>
<keyword evidence="1" id="KW-1133">Transmembrane helix</keyword>
<dbReference type="RefSeq" id="WP_338095611.1">
    <property type="nucleotide sequence ID" value="NZ_JAWDKB010000002.1"/>
</dbReference>
<feature type="transmembrane region" description="Helical" evidence="1">
    <location>
        <begin position="61"/>
        <end position="86"/>
    </location>
</feature>
<keyword evidence="1" id="KW-0812">Transmembrane</keyword>
<evidence type="ECO:0000259" key="2">
    <source>
        <dbReference type="Pfam" id="PF12089"/>
    </source>
</evidence>
<feature type="transmembrane region" description="Helical" evidence="1">
    <location>
        <begin position="17"/>
        <end position="41"/>
    </location>
</feature>
<dbReference type="InterPro" id="IPR021949">
    <property type="entry name" value="DUF3566_TM"/>
</dbReference>
<keyword evidence="4" id="KW-1185">Reference proteome</keyword>
<accession>A0AAE4SD14</accession>
<feature type="domain" description="DUF3566" evidence="2">
    <location>
        <begin position="5"/>
        <end position="100"/>
    </location>
</feature>
<dbReference type="Proteomes" id="UP001283212">
    <property type="component" value="Unassembled WGS sequence"/>
</dbReference>
<evidence type="ECO:0000256" key="1">
    <source>
        <dbReference type="SAM" id="Phobius"/>
    </source>
</evidence>
<protein>
    <recommendedName>
        <fullName evidence="2">DUF3566 domain-containing protein</fullName>
    </recommendedName>
</protein>
<proteinExistence type="predicted"/>
<comment type="caution">
    <text evidence="3">The sequence shown here is derived from an EMBL/GenBank/DDBJ whole genome shotgun (WGS) entry which is preliminary data.</text>
</comment>
<dbReference type="AlphaFoldDB" id="A0AAE4SD14"/>
<name>A0AAE4SD14_9EURY</name>
<dbReference type="Pfam" id="PF12089">
    <property type="entry name" value="DUF3566"/>
    <property type="match status" value="1"/>
</dbReference>
<gene>
    <name evidence="3" type="ORF">McpCs1_04420</name>
</gene>
<evidence type="ECO:0000313" key="3">
    <source>
        <dbReference type="EMBL" id="MDV0443075.1"/>
    </source>
</evidence>
<dbReference type="EMBL" id="JAWDKB010000002">
    <property type="protein sequence ID" value="MDV0443075.1"/>
    <property type="molecule type" value="Genomic_DNA"/>
</dbReference>